<evidence type="ECO:0000313" key="1">
    <source>
        <dbReference type="Proteomes" id="UP000036681"/>
    </source>
</evidence>
<evidence type="ECO:0000313" key="2">
    <source>
        <dbReference type="WBParaSite" id="ALUE_0001523201-mRNA-1"/>
    </source>
</evidence>
<dbReference type="Proteomes" id="UP000036681">
    <property type="component" value="Unplaced"/>
</dbReference>
<organism evidence="1 2">
    <name type="scientific">Ascaris lumbricoides</name>
    <name type="common">Giant roundworm</name>
    <dbReference type="NCBI Taxonomy" id="6252"/>
    <lineage>
        <taxon>Eukaryota</taxon>
        <taxon>Metazoa</taxon>
        <taxon>Ecdysozoa</taxon>
        <taxon>Nematoda</taxon>
        <taxon>Chromadorea</taxon>
        <taxon>Rhabditida</taxon>
        <taxon>Spirurina</taxon>
        <taxon>Ascaridomorpha</taxon>
        <taxon>Ascaridoidea</taxon>
        <taxon>Ascarididae</taxon>
        <taxon>Ascaris</taxon>
    </lineage>
</organism>
<accession>A0A9J2Q028</accession>
<name>A0A9J2Q028_ASCLU</name>
<dbReference type="AlphaFoldDB" id="A0A9J2Q028"/>
<protein>
    <submittedName>
        <fullName evidence="2">Uncharacterized protein</fullName>
    </submittedName>
</protein>
<keyword evidence="1" id="KW-1185">Reference proteome</keyword>
<sequence length="289" mass="32551">MRENLEDSSNTYLLILQLYPFKNINWLILIQRGGLLEVERKRGVGEEIGTGDWEMWLSHWKPDAYNNTFVCTIDVLPIDLPETNFFISLIIFVSRMITVYKEAISKDVRITHSYIFFAALPDDYRNYADFVSDTQNTVRSIASLKHTNNCSNKAMLIAPTEVIDIIYESDLCVIDTNKTSNDQAIDAIISYILTPSETTTPTTKTTILTHNDTTLNNTHSLPTAFPITPITLITTSGTDSSTIKTTYPLEMTDTTSNEYTTIASTRFTKNLTATTEELTTAELTTSFFG</sequence>
<reference evidence="2" key="1">
    <citation type="submission" date="2023-03" db="UniProtKB">
        <authorList>
            <consortium name="WormBaseParasite"/>
        </authorList>
    </citation>
    <scope>IDENTIFICATION</scope>
</reference>
<proteinExistence type="predicted"/>
<dbReference type="WBParaSite" id="ALUE_0001523201-mRNA-1">
    <property type="protein sequence ID" value="ALUE_0001523201-mRNA-1"/>
    <property type="gene ID" value="ALUE_0001523201"/>
</dbReference>